<dbReference type="PANTHER" id="PTHR24421">
    <property type="entry name" value="NITRATE/NITRITE SENSOR PROTEIN NARX-RELATED"/>
    <property type="match status" value="1"/>
</dbReference>
<protein>
    <recommendedName>
        <fullName evidence="2">histidine kinase</fullName>
        <ecNumber evidence="2">2.7.13.3</ecNumber>
    </recommendedName>
</protein>
<evidence type="ECO:0000313" key="11">
    <source>
        <dbReference type="EMBL" id="MFC5752637.1"/>
    </source>
</evidence>
<dbReference type="InterPro" id="IPR036890">
    <property type="entry name" value="HATPase_C_sf"/>
</dbReference>
<dbReference type="Gene3D" id="3.30.565.10">
    <property type="entry name" value="Histidine kinase-like ATPase, C-terminal domain"/>
    <property type="match status" value="1"/>
</dbReference>
<keyword evidence="4" id="KW-0808">Transferase</keyword>
<dbReference type="Proteomes" id="UP001596074">
    <property type="component" value="Unassembled WGS sequence"/>
</dbReference>
<keyword evidence="3" id="KW-0597">Phosphoprotein</keyword>
<dbReference type="Pfam" id="PF07730">
    <property type="entry name" value="HisKA_3"/>
    <property type="match status" value="1"/>
</dbReference>
<dbReference type="Gene3D" id="1.20.5.1930">
    <property type="match status" value="1"/>
</dbReference>
<keyword evidence="9" id="KW-0472">Membrane</keyword>
<comment type="catalytic activity">
    <reaction evidence="1">
        <text>ATP + protein L-histidine = ADP + protein N-phospho-L-histidine.</text>
        <dbReference type="EC" id="2.7.13.3"/>
    </reaction>
</comment>
<dbReference type="GO" id="GO:0016301">
    <property type="term" value="F:kinase activity"/>
    <property type="evidence" value="ECO:0007669"/>
    <property type="project" value="UniProtKB-KW"/>
</dbReference>
<dbReference type="PANTHER" id="PTHR24421:SF10">
    <property type="entry name" value="NITRATE_NITRITE SENSOR PROTEIN NARQ"/>
    <property type="match status" value="1"/>
</dbReference>
<evidence type="ECO:0000256" key="9">
    <source>
        <dbReference type="SAM" id="Phobius"/>
    </source>
</evidence>
<keyword evidence="7" id="KW-0067">ATP-binding</keyword>
<keyword evidence="9" id="KW-1133">Transmembrane helix</keyword>
<evidence type="ECO:0000256" key="1">
    <source>
        <dbReference type="ARBA" id="ARBA00000085"/>
    </source>
</evidence>
<dbReference type="EC" id="2.7.13.3" evidence="2"/>
<feature type="transmembrane region" description="Helical" evidence="9">
    <location>
        <begin position="113"/>
        <end position="143"/>
    </location>
</feature>
<keyword evidence="8" id="KW-0902">Two-component regulatory system</keyword>
<evidence type="ECO:0000256" key="4">
    <source>
        <dbReference type="ARBA" id="ARBA00022679"/>
    </source>
</evidence>
<proteinExistence type="predicted"/>
<evidence type="ECO:0000256" key="8">
    <source>
        <dbReference type="ARBA" id="ARBA00023012"/>
    </source>
</evidence>
<evidence type="ECO:0000256" key="2">
    <source>
        <dbReference type="ARBA" id="ARBA00012438"/>
    </source>
</evidence>
<dbReference type="InterPro" id="IPR050482">
    <property type="entry name" value="Sensor_HK_TwoCompSys"/>
</dbReference>
<dbReference type="SUPFAM" id="SSF55874">
    <property type="entry name" value="ATPase domain of HSP90 chaperone/DNA topoisomerase II/histidine kinase"/>
    <property type="match status" value="1"/>
</dbReference>
<organism evidence="11 12">
    <name type="scientific">Actinomadura rugatobispora</name>
    <dbReference type="NCBI Taxonomy" id="1994"/>
    <lineage>
        <taxon>Bacteria</taxon>
        <taxon>Bacillati</taxon>
        <taxon>Actinomycetota</taxon>
        <taxon>Actinomycetes</taxon>
        <taxon>Streptosporangiales</taxon>
        <taxon>Thermomonosporaceae</taxon>
        <taxon>Actinomadura</taxon>
    </lineage>
</organism>
<gene>
    <name evidence="11" type="ORF">ACFPZN_44085</name>
</gene>
<evidence type="ECO:0000256" key="5">
    <source>
        <dbReference type="ARBA" id="ARBA00022741"/>
    </source>
</evidence>
<evidence type="ECO:0000256" key="6">
    <source>
        <dbReference type="ARBA" id="ARBA00022777"/>
    </source>
</evidence>
<evidence type="ECO:0000256" key="3">
    <source>
        <dbReference type="ARBA" id="ARBA00022553"/>
    </source>
</evidence>
<feature type="transmembrane region" description="Helical" evidence="9">
    <location>
        <begin position="54"/>
        <end position="78"/>
    </location>
</feature>
<keyword evidence="6 11" id="KW-0418">Kinase</keyword>
<keyword evidence="12" id="KW-1185">Reference proteome</keyword>
<evidence type="ECO:0000259" key="10">
    <source>
        <dbReference type="Pfam" id="PF07730"/>
    </source>
</evidence>
<reference evidence="12" key="1">
    <citation type="journal article" date="2019" name="Int. J. Syst. Evol. Microbiol.">
        <title>The Global Catalogue of Microorganisms (GCM) 10K type strain sequencing project: providing services to taxonomists for standard genome sequencing and annotation.</title>
        <authorList>
            <consortium name="The Broad Institute Genomics Platform"/>
            <consortium name="The Broad Institute Genome Sequencing Center for Infectious Disease"/>
            <person name="Wu L."/>
            <person name="Ma J."/>
        </authorList>
    </citation>
    <scope>NUCLEOTIDE SEQUENCE [LARGE SCALE GENOMIC DNA]</scope>
    <source>
        <strain evidence="12">KCTC 42087</strain>
    </source>
</reference>
<dbReference type="InterPro" id="IPR011712">
    <property type="entry name" value="Sig_transdc_His_kin_sub3_dim/P"/>
</dbReference>
<feature type="transmembrane region" description="Helical" evidence="9">
    <location>
        <begin position="163"/>
        <end position="187"/>
    </location>
</feature>
<keyword evidence="5" id="KW-0547">Nucleotide-binding</keyword>
<feature type="domain" description="Signal transduction histidine kinase subgroup 3 dimerisation and phosphoacceptor" evidence="10">
    <location>
        <begin position="215"/>
        <end position="280"/>
    </location>
</feature>
<comment type="caution">
    <text evidence="11">The sequence shown here is derived from an EMBL/GenBank/DDBJ whole genome shotgun (WGS) entry which is preliminary data.</text>
</comment>
<evidence type="ECO:0000313" key="12">
    <source>
        <dbReference type="Proteomes" id="UP001596074"/>
    </source>
</evidence>
<name>A0ABW1ADN5_9ACTN</name>
<dbReference type="EMBL" id="JBHSON010000092">
    <property type="protein sequence ID" value="MFC5752637.1"/>
    <property type="molecule type" value="Genomic_DNA"/>
</dbReference>
<evidence type="ECO:0000256" key="7">
    <source>
        <dbReference type="ARBA" id="ARBA00022840"/>
    </source>
</evidence>
<sequence length="421" mass="44835">MFRSPLRPAALLRPLITRTYWRRWSYLVTGGALLMPYWFLGIGITPALRLEGAAVNLVLILIVLPLIGTFVTGLVPAVRLLEGAGTKELLGGPIAALPVGAARTWENRIRACAWFMLHLHAGVVISGLSLAVPPFAVVLVLAPMVSWEDRLTAPYGLPAGWDWIMPFCGVAMLAAVLALIGVTGALLSRLAPRLLGPSAAERLEELEARAVRLAERNRLARELHDSVGHALSVVTLQAGAAGRVLDSDPEFAREALGAIEESARSALEDLDHVLGLLREDASSRTAPQPTLKDLDRLLEQTRIAGVDLDAAVGAELEQLPAAVSREAYRIVQEGLTNALRHAGKVPVRLRIGVRGDRLEVEMSNPLAGARPAGHHGGGRGLGGVRERVTVLGGAMDAGPGADGDWRLEVALPLRAFHGEAS</sequence>
<accession>A0ABW1ADN5</accession>
<dbReference type="RefSeq" id="WP_378288816.1">
    <property type="nucleotide sequence ID" value="NZ_JBHSON010000092.1"/>
</dbReference>
<keyword evidence="9" id="KW-0812">Transmembrane</keyword>
<feature type="transmembrane region" description="Helical" evidence="9">
    <location>
        <begin position="24"/>
        <end position="48"/>
    </location>
</feature>